<proteinExistence type="predicted"/>
<dbReference type="AlphaFoldDB" id="A0A653I6Q2"/>
<gene>
    <name evidence="2" type="ORF">EXIGUO9Y_190036</name>
</gene>
<accession>A0A653I6Q2</accession>
<dbReference type="Proteomes" id="UP000439752">
    <property type="component" value="Unassembled WGS sequence"/>
</dbReference>
<keyword evidence="1" id="KW-0472">Membrane</keyword>
<name>A0A653I6Q2_9BACL</name>
<protein>
    <submittedName>
        <fullName evidence="2">Uncharacterized protein</fullName>
    </submittedName>
</protein>
<evidence type="ECO:0000313" key="2">
    <source>
        <dbReference type="EMBL" id="VWX34545.1"/>
    </source>
</evidence>
<organism evidence="2 3">
    <name type="scientific">Exiguobacterium oxidotolerans</name>
    <dbReference type="NCBI Taxonomy" id="223958"/>
    <lineage>
        <taxon>Bacteria</taxon>
        <taxon>Bacillati</taxon>
        <taxon>Bacillota</taxon>
        <taxon>Bacilli</taxon>
        <taxon>Bacillales</taxon>
        <taxon>Bacillales Family XII. Incertae Sedis</taxon>
        <taxon>Exiguobacterium</taxon>
    </lineage>
</organism>
<keyword evidence="1" id="KW-0812">Transmembrane</keyword>
<keyword evidence="3" id="KW-1185">Reference proteome</keyword>
<evidence type="ECO:0000313" key="3">
    <source>
        <dbReference type="Proteomes" id="UP000439752"/>
    </source>
</evidence>
<feature type="transmembrane region" description="Helical" evidence="1">
    <location>
        <begin position="43"/>
        <end position="67"/>
    </location>
</feature>
<dbReference type="RefSeq" id="WP_159172985.1">
    <property type="nucleotide sequence ID" value="NZ_LR732311.1"/>
</dbReference>
<dbReference type="EMBL" id="CABWKQ010000011">
    <property type="protein sequence ID" value="VWX34545.1"/>
    <property type="molecule type" value="Genomic_DNA"/>
</dbReference>
<reference evidence="2 3" key="1">
    <citation type="submission" date="2019-10" db="EMBL/GenBank/DDBJ databases">
        <authorList>
            <person name="Karimi E."/>
        </authorList>
    </citation>
    <scope>NUCLEOTIDE SEQUENCE [LARGE SCALE GENOMIC DNA]</scope>
    <source>
        <strain evidence="2">Exiguobacterium sp. 9Y</strain>
    </source>
</reference>
<sequence>MKKKMLIISILLMVGGVFGNILFTRLGYFPNADFRIMSIPLAAGAHYFNLGLVLLAMTIVGLVLLPWFLEKKQFSKTVLSLVLIIWLPYAV</sequence>
<evidence type="ECO:0000256" key="1">
    <source>
        <dbReference type="SAM" id="Phobius"/>
    </source>
</evidence>
<keyword evidence="1" id="KW-1133">Transmembrane helix</keyword>